<dbReference type="Proteomes" id="UP000001025">
    <property type="component" value="Chromosome"/>
</dbReference>
<dbReference type="KEGG" id="rba:RB1557"/>
<proteinExistence type="predicted"/>
<reference evidence="1 2" key="1">
    <citation type="journal article" date="2003" name="Proc. Natl. Acad. Sci. U.S.A.">
        <title>Complete genome sequence of the marine planctomycete Pirellula sp. strain 1.</title>
        <authorList>
            <person name="Gloeckner F.O."/>
            <person name="Kube M."/>
            <person name="Bauer M."/>
            <person name="Teeling H."/>
            <person name="Lombardot T."/>
            <person name="Ludwig W."/>
            <person name="Gade D."/>
            <person name="Beck A."/>
            <person name="Borzym K."/>
            <person name="Heitmann K."/>
            <person name="Rabus R."/>
            <person name="Schlesner H."/>
            <person name="Amann R."/>
            <person name="Reinhardt R."/>
        </authorList>
    </citation>
    <scope>NUCLEOTIDE SEQUENCE [LARGE SCALE GENOMIC DNA]</scope>
    <source>
        <strain evidence="2">DSM 10527 / NCIMB 13988 / SH1</strain>
    </source>
</reference>
<organism evidence="1 2">
    <name type="scientific">Rhodopirellula baltica (strain DSM 10527 / NCIMB 13988 / SH1)</name>
    <dbReference type="NCBI Taxonomy" id="243090"/>
    <lineage>
        <taxon>Bacteria</taxon>
        <taxon>Pseudomonadati</taxon>
        <taxon>Planctomycetota</taxon>
        <taxon>Planctomycetia</taxon>
        <taxon>Pirellulales</taxon>
        <taxon>Pirellulaceae</taxon>
        <taxon>Rhodopirellula</taxon>
    </lineage>
</organism>
<dbReference type="EMBL" id="BX294135">
    <property type="protein sequence ID" value="CAD72159.1"/>
    <property type="molecule type" value="Genomic_DNA"/>
</dbReference>
<dbReference type="InParanoid" id="Q7UX53"/>
<dbReference type="HOGENOM" id="CLU_2957601_0_0_0"/>
<evidence type="ECO:0000313" key="2">
    <source>
        <dbReference type="Proteomes" id="UP000001025"/>
    </source>
</evidence>
<dbReference type="AlphaFoldDB" id="Q7UX53"/>
<protein>
    <submittedName>
        <fullName evidence="1">Uncharacterized protein</fullName>
    </submittedName>
</protein>
<sequence length="59" mass="7118">MKRRRFVFEVMDKQFQRKGKVGGRTGEPSSRLVATRYRRQTRWVTEIRESNCTSPERLD</sequence>
<accession>Q7UX53</accession>
<gene>
    <name evidence="1" type="ordered locus">RB1557</name>
</gene>
<dbReference type="EnsemblBacteria" id="CAD72159">
    <property type="protein sequence ID" value="CAD72159"/>
    <property type="gene ID" value="RB1557"/>
</dbReference>
<name>Q7UX53_RHOBA</name>
<evidence type="ECO:0000313" key="1">
    <source>
        <dbReference type="EMBL" id="CAD72159.1"/>
    </source>
</evidence>
<keyword evidence="2" id="KW-1185">Reference proteome</keyword>